<dbReference type="EMBL" id="JACXIZ010000011">
    <property type="protein sequence ID" value="MBD2844453.1"/>
    <property type="molecule type" value="Genomic_DNA"/>
</dbReference>
<name>A0A927BPQ9_9BACL</name>
<organism evidence="3 4">
    <name type="scientific">Paenibacillus sabuli</name>
    <dbReference type="NCBI Taxonomy" id="2772509"/>
    <lineage>
        <taxon>Bacteria</taxon>
        <taxon>Bacillati</taxon>
        <taxon>Bacillota</taxon>
        <taxon>Bacilli</taxon>
        <taxon>Bacillales</taxon>
        <taxon>Paenibacillaceae</taxon>
        <taxon>Paenibacillus</taxon>
    </lineage>
</organism>
<feature type="transmembrane region" description="Helical" evidence="2">
    <location>
        <begin position="6"/>
        <end position="26"/>
    </location>
</feature>
<evidence type="ECO:0000313" key="4">
    <source>
        <dbReference type="Proteomes" id="UP000621560"/>
    </source>
</evidence>
<feature type="compositionally biased region" description="Basic and acidic residues" evidence="1">
    <location>
        <begin position="55"/>
        <end position="67"/>
    </location>
</feature>
<keyword evidence="4" id="KW-1185">Reference proteome</keyword>
<dbReference type="Proteomes" id="UP000621560">
    <property type="component" value="Unassembled WGS sequence"/>
</dbReference>
<sequence>MDRLIGLIFDNFFIFVIIIGFILSLLNKSKGKGRPNNRMPDFSGDGRQPQPRQAQRVERPHSGREQEEPYPAPPAYEAQPTYDPQPAYDARPEYTPPPAPEPREAQQVREVRRRREEAAERLRRVTEKSRERLRDADTDNPIFTEALGAEPPRSRDTNRDGGLAWPGQDEPGAEELRSAVLWAEILGPPRARRMRK</sequence>
<evidence type="ECO:0000256" key="1">
    <source>
        <dbReference type="SAM" id="MobiDB-lite"/>
    </source>
</evidence>
<evidence type="ECO:0000256" key="2">
    <source>
        <dbReference type="SAM" id="Phobius"/>
    </source>
</evidence>
<keyword evidence="2" id="KW-0472">Membrane</keyword>
<reference evidence="3" key="1">
    <citation type="submission" date="2020-09" db="EMBL/GenBank/DDBJ databases">
        <title>A novel bacterium of genus Paenibacillus, isolated from South China Sea.</title>
        <authorList>
            <person name="Huang H."/>
            <person name="Mo K."/>
            <person name="Hu Y."/>
        </authorList>
    </citation>
    <scope>NUCLEOTIDE SEQUENCE</scope>
    <source>
        <strain evidence="3">IB182496</strain>
    </source>
</reference>
<comment type="caution">
    <text evidence="3">The sequence shown here is derived from an EMBL/GenBank/DDBJ whole genome shotgun (WGS) entry which is preliminary data.</text>
</comment>
<evidence type="ECO:0000313" key="3">
    <source>
        <dbReference type="EMBL" id="MBD2844453.1"/>
    </source>
</evidence>
<keyword evidence="2" id="KW-1133">Transmembrane helix</keyword>
<gene>
    <name evidence="3" type="ORF">IDH44_04565</name>
</gene>
<proteinExistence type="predicted"/>
<accession>A0A927BPQ9</accession>
<keyword evidence="2" id="KW-0812">Transmembrane</keyword>
<dbReference type="RefSeq" id="WP_190915150.1">
    <property type="nucleotide sequence ID" value="NZ_JACXIZ010000011.1"/>
</dbReference>
<feature type="region of interest" description="Disordered" evidence="1">
    <location>
        <begin position="30"/>
        <end position="172"/>
    </location>
</feature>
<feature type="compositionally biased region" description="Basic and acidic residues" evidence="1">
    <location>
        <begin position="101"/>
        <end position="137"/>
    </location>
</feature>
<dbReference type="AlphaFoldDB" id="A0A927BPQ9"/>
<protein>
    <submittedName>
        <fullName evidence="3">Uncharacterized protein</fullName>
    </submittedName>
</protein>